<comment type="caution">
    <text evidence="1">The sequence shown here is derived from an EMBL/GenBank/DDBJ whole genome shotgun (WGS) entry which is preliminary data.</text>
</comment>
<dbReference type="Proteomes" id="UP000278981">
    <property type="component" value="Unassembled WGS sequence"/>
</dbReference>
<name>A0A3N9XRJ1_9ACTN</name>
<dbReference type="EMBL" id="QDGB01000280">
    <property type="protein sequence ID" value="RQX15409.1"/>
    <property type="molecule type" value="Genomic_DNA"/>
</dbReference>
<accession>A0A3N9XRJ1</accession>
<organism evidence="1 2">
    <name type="scientific">Micromonospora ureilytica</name>
    <dbReference type="NCBI Taxonomy" id="709868"/>
    <lineage>
        <taxon>Bacteria</taxon>
        <taxon>Bacillati</taxon>
        <taxon>Actinomycetota</taxon>
        <taxon>Actinomycetes</taxon>
        <taxon>Micromonosporales</taxon>
        <taxon>Micromonosporaceae</taxon>
        <taxon>Micromonospora</taxon>
    </lineage>
</organism>
<evidence type="ECO:0000313" key="1">
    <source>
        <dbReference type="EMBL" id="RQX15409.1"/>
    </source>
</evidence>
<reference evidence="1 2" key="1">
    <citation type="submission" date="2018-04" db="EMBL/GenBank/DDBJ databases">
        <title>Micromonosporas from Atacama Desert.</title>
        <authorList>
            <person name="Carro L."/>
            <person name="Klenk H.-P."/>
            <person name="Goodfellow M."/>
        </authorList>
    </citation>
    <scope>NUCLEOTIDE SEQUENCE [LARGE SCALE GENOMIC DNA]</scope>
    <source>
        <strain evidence="1 2">LB19</strain>
    </source>
</reference>
<gene>
    <name evidence="1" type="ORF">DDE19_20070</name>
</gene>
<sequence>MGSRDRVTSARDSRGYDAGKKINGRKRLIVTYPSTSEAMIGWAALGGMLRGLSRGEPATRQQRRIVNAPY</sequence>
<proteinExistence type="predicted"/>
<evidence type="ECO:0000313" key="2">
    <source>
        <dbReference type="Proteomes" id="UP000278981"/>
    </source>
</evidence>
<dbReference type="AlphaFoldDB" id="A0A3N9XRJ1"/>
<protein>
    <submittedName>
        <fullName evidence="1">Uncharacterized protein</fullName>
    </submittedName>
</protein>